<comment type="caution">
    <text evidence="2">The sequence shown here is derived from an EMBL/GenBank/DDBJ whole genome shotgun (WGS) entry which is preliminary data.</text>
</comment>
<organism evidence="2 3">
    <name type="scientific">Marinobacterium maritimum</name>
    <dbReference type="NCBI Taxonomy" id="500162"/>
    <lineage>
        <taxon>Bacteria</taxon>
        <taxon>Pseudomonadati</taxon>
        <taxon>Pseudomonadota</taxon>
        <taxon>Gammaproteobacteria</taxon>
        <taxon>Oceanospirillales</taxon>
        <taxon>Oceanospirillaceae</taxon>
        <taxon>Marinobacterium</taxon>
    </lineage>
</organism>
<feature type="signal peptide" evidence="1">
    <location>
        <begin position="1"/>
        <end position="20"/>
    </location>
</feature>
<evidence type="ECO:0000313" key="3">
    <source>
        <dbReference type="Proteomes" id="UP001499915"/>
    </source>
</evidence>
<keyword evidence="1" id="KW-0732">Signal</keyword>
<dbReference type="Proteomes" id="UP001499915">
    <property type="component" value="Unassembled WGS sequence"/>
</dbReference>
<evidence type="ECO:0008006" key="4">
    <source>
        <dbReference type="Google" id="ProtNLM"/>
    </source>
</evidence>
<dbReference type="PROSITE" id="PS51257">
    <property type="entry name" value="PROKAR_LIPOPROTEIN"/>
    <property type="match status" value="1"/>
</dbReference>
<accession>A0ABP3TFW0</accession>
<evidence type="ECO:0000256" key="1">
    <source>
        <dbReference type="SAM" id="SignalP"/>
    </source>
</evidence>
<keyword evidence="3" id="KW-1185">Reference proteome</keyword>
<evidence type="ECO:0000313" key="2">
    <source>
        <dbReference type="EMBL" id="GAA0698740.1"/>
    </source>
</evidence>
<gene>
    <name evidence="2" type="ORF">GCM10009104_29150</name>
</gene>
<reference evidence="3" key="1">
    <citation type="journal article" date="2019" name="Int. J. Syst. Evol. Microbiol.">
        <title>The Global Catalogue of Microorganisms (GCM) 10K type strain sequencing project: providing services to taxonomists for standard genome sequencing and annotation.</title>
        <authorList>
            <consortium name="The Broad Institute Genomics Platform"/>
            <consortium name="The Broad Institute Genome Sequencing Center for Infectious Disease"/>
            <person name="Wu L."/>
            <person name="Ma J."/>
        </authorList>
    </citation>
    <scope>NUCLEOTIDE SEQUENCE [LARGE SCALE GENOMIC DNA]</scope>
    <source>
        <strain evidence="3">JCM 15134</strain>
    </source>
</reference>
<name>A0ABP3TFW0_9GAMM</name>
<dbReference type="RefSeq" id="WP_343807527.1">
    <property type="nucleotide sequence ID" value="NZ_BAAAET010000004.1"/>
</dbReference>
<proteinExistence type="predicted"/>
<feature type="chain" id="PRO_5046222677" description="Lipoprotein" evidence="1">
    <location>
        <begin position="21"/>
        <end position="733"/>
    </location>
</feature>
<sequence>MKRYLAPIAAALLLSACSSDVEFSPQTGEDKAFWIWSHTEAKIMGRYQEQQSRSLMRYRVEETSPNLRLTLTPEYMEMKGAGSRFNSLESSQRDPELRRMMQAGFELTLNAETGQLQTFRGRDPETWQMMLERGGQQMVEQLSRGLTSPGVMQSLPTQMGAQVALPDFQGQPATLTVAKVTDTHLVATLESESPKGKVYGELTLSRDRGWLEQLLLVVDSPLHVYGQEGRARTRVLVLPEQQVPSDMSFMLNGDFEEYWDDIWHPPEGLASQPPVTAAQLFAHDRGFLDEGSDSVALKVIHEVPEWAAPGRMSLRNVRALDAQGQTVPLQLADMGSMGPSYREGQAESYHQLLPLGWDQETALERVDAFKAELVYRPELLKVHAVNWTPGVEQTLELDGLKVSITPVAGMPLQYDLRWQRNGEAMLMRFMDGLEGRMQLQQPKLGPDWLTPGERNLLNGYSNLGNEEHWRLQLDAQPGQVNLYVLQPSPAAELTGKVTFVMPKVYRADPTLPPLRQHTLYGDRYWGETEETEIAFDPAQLAHLDETGQGALVNLPSDWDASCVLSVTAAEPLNGHVLEWQPVVDAYEQDRASPRLRKQSQYRLSTDDGEQQYFYGRDVSSRLSCSGEPQWQNLELSAGAHRWLIPVQQLPEVDLQMPVRAFMQQYRFFNDQGEALGLLDDQGYPLGLDQRPLQDVLVGEGQLRLGGHVSRVARLQQGAEPIVIDWTHSFPPLP</sequence>
<dbReference type="EMBL" id="BAAAET010000004">
    <property type="protein sequence ID" value="GAA0698740.1"/>
    <property type="molecule type" value="Genomic_DNA"/>
</dbReference>
<protein>
    <recommendedName>
        <fullName evidence="4">Lipoprotein</fullName>
    </recommendedName>
</protein>